<dbReference type="SUPFAM" id="SSF56235">
    <property type="entry name" value="N-terminal nucleophile aminohydrolases (Ntn hydrolases)"/>
    <property type="match status" value="1"/>
</dbReference>
<dbReference type="PROSITE" id="PS51278">
    <property type="entry name" value="GATASE_TYPE_2"/>
    <property type="match status" value="1"/>
</dbReference>
<proteinExistence type="inferred from homology"/>
<keyword evidence="3 7" id="KW-0328">Glycosyltransferase</keyword>
<dbReference type="GO" id="GO:0051539">
    <property type="term" value="F:4 iron, 4 sulfur cluster binding"/>
    <property type="evidence" value="ECO:0007669"/>
    <property type="project" value="UniProtKB-KW"/>
</dbReference>
<accession>A0AAE4MCA9</accession>
<feature type="binding site" evidence="7 9">
    <location>
        <position position="350"/>
    </location>
    <ligand>
        <name>Mg(2+)</name>
        <dbReference type="ChEBI" id="CHEBI:18420"/>
    </ligand>
</feature>
<dbReference type="PANTHER" id="PTHR11907">
    <property type="entry name" value="AMIDOPHOSPHORIBOSYLTRANSFERASE"/>
    <property type="match status" value="1"/>
</dbReference>
<dbReference type="GO" id="GO:0006189">
    <property type="term" value="P:'de novo' IMP biosynthetic process"/>
    <property type="evidence" value="ECO:0007669"/>
    <property type="project" value="UniProtKB-UniRule"/>
</dbReference>
<evidence type="ECO:0000256" key="3">
    <source>
        <dbReference type="ARBA" id="ARBA00022676"/>
    </source>
</evidence>
<dbReference type="CDD" id="cd06223">
    <property type="entry name" value="PRTases_typeI"/>
    <property type="match status" value="1"/>
</dbReference>
<evidence type="ECO:0000256" key="1">
    <source>
        <dbReference type="ARBA" id="ARBA00005209"/>
    </source>
</evidence>
<dbReference type="GO" id="GO:0004044">
    <property type="term" value="F:amidophosphoribosyltransferase activity"/>
    <property type="evidence" value="ECO:0007669"/>
    <property type="project" value="UniProtKB-UniRule"/>
</dbReference>
<keyword evidence="5 7" id="KW-0658">Purine biosynthesis</keyword>
<dbReference type="SUPFAM" id="SSF53271">
    <property type="entry name" value="PRTase-like"/>
    <property type="match status" value="1"/>
</dbReference>
<dbReference type="Gene3D" id="3.60.20.10">
    <property type="entry name" value="Glutamine Phosphoribosylpyrophosphate, subunit 1, domain 1"/>
    <property type="match status" value="1"/>
</dbReference>
<comment type="similarity">
    <text evidence="2 7 8">In the C-terminal section; belongs to the purine/pyrimidine phosphoribosyltransferase family.</text>
</comment>
<keyword evidence="6 7" id="KW-0315">Glutamine amidotransferase</keyword>
<evidence type="ECO:0000256" key="6">
    <source>
        <dbReference type="ARBA" id="ARBA00022962"/>
    </source>
</evidence>
<dbReference type="GO" id="GO:0009113">
    <property type="term" value="P:purine nucleobase biosynthetic process"/>
    <property type="evidence" value="ECO:0007669"/>
    <property type="project" value="UniProtKB-UniRule"/>
</dbReference>
<organism evidence="12 13">
    <name type="scientific">Methanorbis furvi</name>
    <dbReference type="NCBI Taxonomy" id="3028299"/>
    <lineage>
        <taxon>Archaea</taxon>
        <taxon>Methanobacteriati</taxon>
        <taxon>Methanobacteriota</taxon>
        <taxon>Stenosarchaea group</taxon>
        <taxon>Methanomicrobia</taxon>
        <taxon>Methanomicrobiales</taxon>
        <taxon>Methanocorpusculaceae</taxon>
        <taxon>Methanorbis</taxon>
    </lineage>
</organism>
<dbReference type="PIRSF" id="PIRSF000485">
    <property type="entry name" value="Amd_phspho_trans"/>
    <property type="match status" value="1"/>
</dbReference>
<gene>
    <name evidence="12" type="primary">purF_1</name>
    <name evidence="7" type="synonym">purF</name>
    <name evidence="12" type="ORF">McpAg1_00850</name>
</gene>
<comment type="cofactor">
    <cofactor evidence="7 9">
        <name>Mg(2+)</name>
        <dbReference type="ChEBI" id="CHEBI:18420"/>
    </cofactor>
    <text evidence="7 9">Binds 1 Mg(2+) ion per subunit.</text>
</comment>
<name>A0AAE4MCA9_9EURY</name>
<comment type="caution">
    <text evidence="7">Lacks conserved residue(s) required for the propagation of feature annotation.</text>
</comment>
<comment type="catalytic activity">
    <reaction evidence="7 8">
        <text>5-phospho-beta-D-ribosylamine + L-glutamate + diphosphate = 5-phospho-alpha-D-ribose 1-diphosphate + L-glutamine + H2O</text>
        <dbReference type="Rhea" id="RHEA:14905"/>
        <dbReference type="ChEBI" id="CHEBI:15377"/>
        <dbReference type="ChEBI" id="CHEBI:29985"/>
        <dbReference type="ChEBI" id="CHEBI:33019"/>
        <dbReference type="ChEBI" id="CHEBI:58017"/>
        <dbReference type="ChEBI" id="CHEBI:58359"/>
        <dbReference type="ChEBI" id="CHEBI:58681"/>
        <dbReference type="EC" id="2.4.2.14"/>
    </reaction>
</comment>
<comment type="function">
    <text evidence="7">Catalyzes the formation of phosphoribosylamine from phosphoribosylpyrophosphate (PRPP) and glutamine.</text>
</comment>
<evidence type="ECO:0000256" key="7">
    <source>
        <dbReference type="HAMAP-Rule" id="MF_01931"/>
    </source>
</evidence>
<dbReference type="InterPro" id="IPR000836">
    <property type="entry name" value="PRTase_dom"/>
</dbReference>
<keyword evidence="4 7" id="KW-0808">Transferase</keyword>
<evidence type="ECO:0000256" key="10">
    <source>
        <dbReference type="PIRSR" id="PIRSR000485-3"/>
    </source>
</evidence>
<feature type="binding site" evidence="7 10">
    <location>
        <position position="437"/>
    </location>
    <ligand>
        <name>[4Fe-4S] cluster</name>
        <dbReference type="ChEBI" id="CHEBI:49883"/>
    </ligand>
</feature>
<evidence type="ECO:0000313" key="12">
    <source>
        <dbReference type="EMBL" id="MDV0440908.1"/>
    </source>
</evidence>
<dbReference type="AlphaFoldDB" id="A0AAE4MCA9"/>
<dbReference type="HAMAP" id="MF_01931">
    <property type="entry name" value="PurF"/>
    <property type="match status" value="1"/>
</dbReference>
<sequence length="466" mass="50537">MSGIAGIVDSRGVAYPLYYALHALQHRGQEAAGISTFDGRDLSLYKGPGQLSEVFNESVLAKLPGNVGIGQVLYTQKAHRGRPENIQPLKFSFQGHVLSITVSAALVQDNREALRTEYEGKGHIFSTTTNAELIAAMIAHELISGENAENSFVNAMRRLKGAYAGVAILDGVLYAFRDPLGTKPLCLGKLATGYIVASESVAIDTLSGMLIRDVVPGELVTITGDSVSGRQVLEADHRAFCVFEYVYTARPDSVIDGVLVYDARRKIGEKLAKNPVQADLVSPVPDSGTAFATGFADMSAIPYMEGLLKNRYVGRTFIMPAQSLRENAVRMKLNPVRRHVENKSVVLVDDSIVRGTTSLRIVEMVRDFGAAEVHMRIGSTPIIAPCYFGVDLPTREELIANGRSVEEIRKMIHATTLEYVSEEDLVDSVGIPGVDLCMACACGKYPLAIPGEPQCACRRVYPAKDN</sequence>
<evidence type="ECO:0000256" key="8">
    <source>
        <dbReference type="PIRNR" id="PIRNR000485"/>
    </source>
</evidence>
<comment type="pathway">
    <text evidence="1 7 8">Purine metabolism; IMP biosynthesis via de novo pathway; N(1)-(5-phospho-D-ribosyl)glycinamide from 5-phospho-alpha-D-ribose 1-diphosphate: step 1/2.</text>
</comment>
<feature type="binding site" evidence="7 10">
    <location>
        <position position="386"/>
    </location>
    <ligand>
        <name>[4Fe-4S] cluster</name>
        <dbReference type="ChEBI" id="CHEBI:49883"/>
    </ligand>
</feature>
<dbReference type="NCBIfam" id="TIGR01134">
    <property type="entry name" value="purF"/>
    <property type="match status" value="1"/>
</dbReference>
<dbReference type="EC" id="2.4.2.14" evidence="7"/>
<comment type="cofactor">
    <cofactor evidence="7 10">
        <name>[4Fe-4S] cluster</name>
        <dbReference type="ChEBI" id="CHEBI:49883"/>
    </cofactor>
    <text evidence="7 10">Binds 1 [4Fe-4S] cluster per subunit.</text>
</comment>
<evidence type="ECO:0000313" key="13">
    <source>
        <dbReference type="Proteomes" id="UP001273136"/>
    </source>
</evidence>
<feature type="domain" description="Glutamine amidotransferase type-2" evidence="11">
    <location>
        <begin position="2"/>
        <end position="225"/>
    </location>
</feature>
<keyword evidence="7 10" id="KW-0408">Iron</keyword>
<dbReference type="InterPro" id="IPR005854">
    <property type="entry name" value="PurF"/>
</dbReference>
<dbReference type="InterPro" id="IPR029057">
    <property type="entry name" value="PRTase-like"/>
</dbReference>
<dbReference type="Proteomes" id="UP001273136">
    <property type="component" value="Unassembled WGS sequence"/>
</dbReference>
<keyword evidence="7 9" id="KW-0479">Metal-binding</keyword>
<dbReference type="EMBL" id="JAWDKA010000001">
    <property type="protein sequence ID" value="MDV0440908.1"/>
    <property type="molecule type" value="Genomic_DNA"/>
</dbReference>
<dbReference type="Pfam" id="PF13537">
    <property type="entry name" value="GATase_7"/>
    <property type="match status" value="1"/>
</dbReference>
<evidence type="ECO:0000256" key="5">
    <source>
        <dbReference type="ARBA" id="ARBA00022755"/>
    </source>
</evidence>
<dbReference type="InterPro" id="IPR029055">
    <property type="entry name" value="Ntn_hydrolases_N"/>
</dbReference>
<feature type="binding site" evidence="7 10">
    <location>
        <position position="241"/>
    </location>
    <ligand>
        <name>[4Fe-4S] cluster</name>
        <dbReference type="ChEBI" id="CHEBI:49883"/>
    </ligand>
</feature>
<dbReference type="InterPro" id="IPR017932">
    <property type="entry name" value="GATase_2_dom"/>
</dbReference>
<dbReference type="Gene3D" id="3.40.50.2020">
    <property type="match status" value="1"/>
</dbReference>
<comment type="caution">
    <text evidence="12">The sequence shown here is derived from an EMBL/GenBank/DDBJ whole genome shotgun (WGS) entry which is preliminary data.</text>
</comment>
<evidence type="ECO:0000256" key="4">
    <source>
        <dbReference type="ARBA" id="ARBA00022679"/>
    </source>
</evidence>
<keyword evidence="13" id="KW-1185">Reference proteome</keyword>
<protein>
    <recommendedName>
        <fullName evidence="7">Amidophosphoribosyltransferase</fullName>
        <shortName evidence="7">ATase</shortName>
        <ecNumber evidence="7">2.4.2.14</ecNumber>
    </recommendedName>
    <alternativeName>
        <fullName evidence="7">Glutamine phosphoribosylpyrophosphate amidotransferase</fullName>
        <shortName evidence="7">GPATase</shortName>
    </alternativeName>
</protein>
<keyword evidence="7 10" id="KW-0411">Iron-sulfur</keyword>
<feature type="binding site" evidence="7 10">
    <location>
        <position position="440"/>
    </location>
    <ligand>
        <name>[4Fe-4S] cluster</name>
        <dbReference type="ChEBI" id="CHEBI:49883"/>
    </ligand>
</feature>
<keyword evidence="7 9" id="KW-0460">Magnesium</keyword>
<feature type="binding site" evidence="7 9">
    <location>
        <position position="349"/>
    </location>
    <ligand>
        <name>Mg(2+)</name>
        <dbReference type="ChEBI" id="CHEBI:18420"/>
    </ligand>
</feature>
<keyword evidence="7" id="KW-0004">4Fe-4S</keyword>
<evidence type="ECO:0000256" key="9">
    <source>
        <dbReference type="PIRSR" id="PIRSR000485-2"/>
    </source>
</evidence>
<feature type="binding site" evidence="7 9">
    <location>
        <position position="287"/>
    </location>
    <ligand>
        <name>Mg(2+)</name>
        <dbReference type="ChEBI" id="CHEBI:18420"/>
    </ligand>
</feature>
<evidence type="ECO:0000259" key="11">
    <source>
        <dbReference type="PROSITE" id="PS51278"/>
    </source>
</evidence>
<reference evidence="12" key="1">
    <citation type="submission" date="2023-06" db="EMBL/GenBank/DDBJ databases">
        <title>Genome sequence of Methancorpusculaceae sp. Ag1.</title>
        <authorList>
            <person name="Protasov E."/>
            <person name="Platt K."/>
            <person name="Poehlein A."/>
            <person name="Daniel R."/>
            <person name="Brune A."/>
        </authorList>
    </citation>
    <scope>NUCLEOTIDE SEQUENCE</scope>
    <source>
        <strain evidence="12">Ag1</strain>
    </source>
</reference>
<dbReference type="RefSeq" id="WP_338093304.1">
    <property type="nucleotide sequence ID" value="NZ_JAWDKA010000001.1"/>
</dbReference>
<dbReference type="GO" id="GO:0000287">
    <property type="term" value="F:magnesium ion binding"/>
    <property type="evidence" value="ECO:0007669"/>
    <property type="project" value="UniProtKB-UniRule"/>
</dbReference>
<evidence type="ECO:0000256" key="2">
    <source>
        <dbReference type="ARBA" id="ARBA00010138"/>
    </source>
</evidence>